<proteinExistence type="inferred from homology"/>
<sequence length="311" mass="32063">MAEPGAPQPAGVDKAKIKQFLAPAGALAAVIVLACLVVFVSGGDGRNMSDGSNGSTDDPDLKEVAPGVRYRDVKVGTGTPCPEGAEVTIHYTGWLTDGKVFDSSKERGQPTTFKLQNLIKGWQEGIPGMKPGGIRKIVISPDKGYGSRGSPPKIPGGSTLIFEVELIASAPSTSTTAGSGAMASGPGQSMPSDQSNGGTDDPGLKDIGDGLKIRDLKEGTGEPVKPGASVLAHYTGWTVDGKVFDSSHKRGKPMQFSLNGVVQGWSRGIPGMKPGGIRKLVIPAALGYGEQGYPPDIPGGATLIFEVEIVQ</sequence>
<dbReference type="KEGG" id="ftj:FTUN_3588"/>
<evidence type="ECO:0000313" key="11">
    <source>
        <dbReference type="Proteomes" id="UP000503447"/>
    </source>
</evidence>
<keyword evidence="3 5" id="KW-0697">Rotamase</keyword>
<keyword evidence="8" id="KW-1133">Transmembrane helix</keyword>
<evidence type="ECO:0000256" key="7">
    <source>
        <dbReference type="SAM" id="MobiDB-lite"/>
    </source>
</evidence>
<feature type="domain" description="PPIase FKBP-type" evidence="9">
    <location>
        <begin position="84"/>
        <end position="170"/>
    </location>
</feature>
<gene>
    <name evidence="10" type="ORF">FTUN_3588</name>
</gene>
<evidence type="ECO:0000313" key="10">
    <source>
        <dbReference type="EMBL" id="QJW96034.1"/>
    </source>
</evidence>
<dbReference type="InterPro" id="IPR046357">
    <property type="entry name" value="PPIase_dom_sf"/>
</dbReference>
<reference evidence="11" key="1">
    <citation type="submission" date="2020-05" db="EMBL/GenBank/DDBJ databases">
        <title>Frigoriglobus tundricola gen. nov., sp. nov., a psychrotolerant cellulolytic planctomycete of the family Gemmataceae with two divergent copies of 16S rRNA gene.</title>
        <authorList>
            <person name="Kulichevskaya I.S."/>
            <person name="Ivanova A.A."/>
            <person name="Naumoff D.G."/>
            <person name="Beletsky A.V."/>
            <person name="Rijpstra W.I.C."/>
            <person name="Sinninghe Damste J.S."/>
            <person name="Mardanov A.V."/>
            <person name="Ravin N.V."/>
            <person name="Dedysh S.N."/>
        </authorList>
    </citation>
    <scope>NUCLEOTIDE SEQUENCE [LARGE SCALE GENOMIC DNA]</scope>
    <source>
        <strain evidence="11">PL17</strain>
    </source>
</reference>
<keyword evidence="8" id="KW-0812">Transmembrane</keyword>
<evidence type="ECO:0000256" key="4">
    <source>
        <dbReference type="ARBA" id="ARBA00023235"/>
    </source>
</evidence>
<dbReference type="GO" id="GO:0003755">
    <property type="term" value="F:peptidyl-prolyl cis-trans isomerase activity"/>
    <property type="evidence" value="ECO:0007669"/>
    <property type="project" value="UniProtKB-UniRule"/>
</dbReference>
<organism evidence="10 11">
    <name type="scientific">Frigoriglobus tundricola</name>
    <dbReference type="NCBI Taxonomy" id="2774151"/>
    <lineage>
        <taxon>Bacteria</taxon>
        <taxon>Pseudomonadati</taxon>
        <taxon>Planctomycetota</taxon>
        <taxon>Planctomycetia</taxon>
        <taxon>Gemmatales</taxon>
        <taxon>Gemmataceae</taxon>
        <taxon>Frigoriglobus</taxon>
    </lineage>
</organism>
<evidence type="ECO:0000256" key="6">
    <source>
        <dbReference type="RuleBase" id="RU003915"/>
    </source>
</evidence>
<feature type="compositionally biased region" description="Low complexity" evidence="7">
    <location>
        <begin position="173"/>
        <end position="187"/>
    </location>
</feature>
<dbReference type="SUPFAM" id="SSF54534">
    <property type="entry name" value="FKBP-like"/>
    <property type="match status" value="2"/>
</dbReference>
<comment type="catalytic activity">
    <reaction evidence="1 5 6">
        <text>[protein]-peptidylproline (omega=180) = [protein]-peptidylproline (omega=0)</text>
        <dbReference type="Rhea" id="RHEA:16237"/>
        <dbReference type="Rhea" id="RHEA-COMP:10747"/>
        <dbReference type="Rhea" id="RHEA-COMP:10748"/>
        <dbReference type="ChEBI" id="CHEBI:83833"/>
        <dbReference type="ChEBI" id="CHEBI:83834"/>
        <dbReference type="EC" id="5.2.1.8"/>
    </reaction>
</comment>
<dbReference type="EMBL" id="CP053452">
    <property type="protein sequence ID" value="QJW96034.1"/>
    <property type="molecule type" value="Genomic_DNA"/>
</dbReference>
<accession>A0A6M5YRH5</accession>
<dbReference type="AlphaFoldDB" id="A0A6M5YRH5"/>
<keyword evidence="11" id="KW-1185">Reference proteome</keyword>
<dbReference type="Proteomes" id="UP000503447">
    <property type="component" value="Chromosome"/>
</dbReference>
<feature type="transmembrane region" description="Helical" evidence="8">
    <location>
        <begin position="20"/>
        <end position="40"/>
    </location>
</feature>
<evidence type="ECO:0000256" key="2">
    <source>
        <dbReference type="ARBA" id="ARBA00006577"/>
    </source>
</evidence>
<dbReference type="RefSeq" id="WP_171471691.1">
    <property type="nucleotide sequence ID" value="NZ_CP053452.2"/>
</dbReference>
<feature type="compositionally biased region" description="Polar residues" evidence="7">
    <location>
        <begin position="189"/>
        <end position="198"/>
    </location>
</feature>
<keyword evidence="8" id="KW-0472">Membrane</keyword>
<evidence type="ECO:0000259" key="9">
    <source>
        <dbReference type="PROSITE" id="PS50059"/>
    </source>
</evidence>
<comment type="similarity">
    <text evidence="2 6">Belongs to the FKBP-type PPIase family.</text>
</comment>
<dbReference type="PROSITE" id="PS50059">
    <property type="entry name" value="FKBP_PPIASE"/>
    <property type="match status" value="2"/>
</dbReference>
<dbReference type="Gene3D" id="3.10.50.40">
    <property type="match status" value="2"/>
</dbReference>
<keyword evidence="4 5" id="KW-0413">Isomerase</keyword>
<feature type="domain" description="PPIase FKBP-type" evidence="9">
    <location>
        <begin position="227"/>
        <end position="311"/>
    </location>
</feature>
<dbReference type="EC" id="5.2.1.8" evidence="6"/>
<evidence type="ECO:0000256" key="1">
    <source>
        <dbReference type="ARBA" id="ARBA00000971"/>
    </source>
</evidence>
<dbReference type="Pfam" id="PF00254">
    <property type="entry name" value="FKBP_C"/>
    <property type="match status" value="2"/>
</dbReference>
<evidence type="ECO:0000256" key="3">
    <source>
        <dbReference type="ARBA" id="ARBA00023110"/>
    </source>
</evidence>
<dbReference type="PANTHER" id="PTHR43811">
    <property type="entry name" value="FKBP-TYPE PEPTIDYL-PROLYL CIS-TRANS ISOMERASE FKPA"/>
    <property type="match status" value="1"/>
</dbReference>
<feature type="region of interest" description="Disordered" evidence="7">
    <location>
        <begin position="173"/>
        <end position="209"/>
    </location>
</feature>
<name>A0A6M5YRH5_9BACT</name>
<dbReference type="FunFam" id="3.10.50.40:FF:000006">
    <property type="entry name" value="Peptidyl-prolyl cis-trans isomerase"/>
    <property type="match status" value="2"/>
</dbReference>
<dbReference type="InterPro" id="IPR001179">
    <property type="entry name" value="PPIase_FKBP_dom"/>
</dbReference>
<dbReference type="PANTHER" id="PTHR43811:SF19">
    <property type="entry name" value="39 KDA FK506-BINDING NUCLEAR PROTEIN"/>
    <property type="match status" value="1"/>
</dbReference>
<evidence type="ECO:0000256" key="8">
    <source>
        <dbReference type="SAM" id="Phobius"/>
    </source>
</evidence>
<protein>
    <recommendedName>
        <fullName evidence="6">Peptidyl-prolyl cis-trans isomerase</fullName>
        <ecNumber evidence="6">5.2.1.8</ecNumber>
    </recommendedName>
</protein>
<evidence type="ECO:0000256" key="5">
    <source>
        <dbReference type="PROSITE-ProRule" id="PRU00277"/>
    </source>
</evidence>